<dbReference type="Gene3D" id="1.20.120.1630">
    <property type="match status" value="1"/>
</dbReference>
<dbReference type="PANTHER" id="PTHR12714:SF9">
    <property type="entry name" value="PROTEIN-S-ISOPRENYLCYSTEINE O-METHYLTRANSFERASE"/>
    <property type="match status" value="1"/>
</dbReference>
<dbReference type="STRING" id="1798375.A2773_06255"/>
<dbReference type="Proteomes" id="UP000177383">
    <property type="component" value="Unassembled WGS sequence"/>
</dbReference>
<dbReference type="Pfam" id="PF04191">
    <property type="entry name" value="PEMT"/>
    <property type="match status" value="1"/>
</dbReference>
<evidence type="ECO:0000256" key="2">
    <source>
        <dbReference type="ARBA" id="ARBA00022692"/>
    </source>
</evidence>
<comment type="subcellular location">
    <subcellularLocation>
        <location evidence="1">Endomembrane system</location>
        <topology evidence="1">Multi-pass membrane protein</topology>
    </subcellularLocation>
</comment>
<proteinExistence type="predicted"/>
<sequence>MIAEYILFSPYLFTRILLLIGALIVTVVWNIIFDPLSVLVRFRSLNPKTIIYALVQIIFFFPQIFGVRFLPLPDSFLSPFLNILGLIIYSMGIIIAVWARITMGNAWGMPGTWDKKREKKLIVSGPFRYSRNPIYLGLILVCFGFELSLNSYLFLAAIIVFLYFYYEALNEEKILEREFRKKYLVYKKSVPRFI</sequence>
<feature type="transmembrane region" description="Helical" evidence="5">
    <location>
        <begin position="76"/>
        <end position="99"/>
    </location>
</feature>
<reference evidence="6 7" key="1">
    <citation type="journal article" date="2016" name="Nat. Commun.">
        <title>Thousands of microbial genomes shed light on interconnected biogeochemical processes in an aquifer system.</title>
        <authorList>
            <person name="Anantharaman K."/>
            <person name="Brown C.T."/>
            <person name="Hug L.A."/>
            <person name="Sharon I."/>
            <person name="Castelle C.J."/>
            <person name="Probst A.J."/>
            <person name="Thomas B.C."/>
            <person name="Singh A."/>
            <person name="Wilkins M.J."/>
            <person name="Karaoz U."/>
            <person name="Brodie E.L."/>
            <person name="Williams K.H."/>
            <person name="Hubbard S.S."/>
            <person name="Banfield J.F."/>
        </authorList>
    </citation>
    <scope>NUCLEOTIDE SEQUENCE [LARGE SCALE GENOMIC DNA]</scope>
</reference>
<organism evidence="6 7">
    <name type="scientific">Candidatus Gottesmanbacteria bacterium RIFCSPHIGHO2_01_FULL_39_10</name>
    <dbReference type="NCBI Taxonomy" id="1798375"/>
    <lineage>
        <taxon>Bacteria</taxon>
        <taxon>Candidatus Gottesmaniibacteriota</taxon>
    </lineage>
</organism>
<protein>
    <recommendedName>
        <fullName evidence="8">Steroid 5-alpha reductase C-terminal domain-containing protein</fullName>
    </recommendedName>
</protein>
<name>A0A1F5ZMI5_9BACT</name>
<dbReference type="GO" id="GO:0012505">
    <property type="term" value="C:endomembrane system"/>
    <property type="evidence" value="ECO:0007669"/>
    <property type="project" value="UniProtKB-SubCell"/>
</dbReference>
<dbReference type="AlphaFoldDB" id="A0A1F5ZMI5"/>
<keyword evidence="4 5" id="KW-0472">Membrane</keyword>
<evidence type="ECO:0000256" key="5">
    <source>
        <dbReference type="SAM" id="Phobius"/>
    </source>
</evidence>
<evidence type="ECO:0000256" key="4">
    <source>
        <dbReference type="ARBA" id="ARBA00023136"/>
    </source>
</evidence>
<feature type="transmembrane region" description="Helical" evidence="5">
    <location>
        <begin position="12"/>
        <end position="38"/>
    </location>
</feature>
<dbReference type="GO" id="GO:0016740">
    <property type="term" value="F:transferase activity"/>
    <property type="evidence" value="ECO:0007669"/>
    <property type="project" value="UniProtKB-ARBA"/>
</dbReference>
<keyword evidence="3 5" id="KW-1133">Transmembrane helix</keyword>
<evidence type="ECO:0000313" key="7">
    <source>
        <dbReference type="Proteomes" id="UP000177383"/>
    </source>
</evidence>
<comment type="caution">
    <text evidence="6">The sequence shown here is derived from an EMBL/GenBank/DDBJ whole genome shotgun (WGS) entry which is preliminary data.</text>
</comment>
<evidence type="ECO:0000313" key="6">
    <source>
        <dbReference type="EMBL" id="OGG13648.1"/>
    </source>
</evidence>
<evidence type="ECO:0000256" key="1">
    <source>
        <dbReference type="ARBA" id="ARBA00004127"/>
    </source>
</evidence>
<dbReference type="InterPro" id="IPR007318">
    <property type="entry name" value="Phopholipid_MeTrfase"/>
</dbReference>
<dbReference type="PANTHER" id="PTHR12714">
    <property type="entry name" value="PROTEIN-S ISOPRENYLCYSTEINE O-METHYLTRANSFERASE"/>
    <property type="match status" value="1"/>
</dbReference>
<accession>A0A1F5ZMI5</accession>
<evidence type="ECO:0008006" key="8">
    <source>
        <dbReference type="Google" id="ProtNLM"/>
    </source>
</evidence>
<feature type="transmembrane region" description="Helical" evidence="5">
    <location>
        <begin position="50"/>
        <end position="70"/>
    </location>
</feature>
<keyword evidence="2 5" id="KW-0812">Transmembrane</keyword>
<feature type="transmembrane region" description="Helical" evidence="5">
    <location>
        <begin position="134"/>
        <end position="166"/>
    </location>
</feature>
<gene>
    <name evidence="6" type="ORF">A2773_06255</name>
</gene>
<dbReference type="EMBL" id="MFJE01000044">
    <property type="protein sequence ID" value="OGG13648.1"/>
    <property type="molecule type" value="Genomic_DNA"/>
</dbReference>
<evidence type="ECO:0000256" key="3">
    <source>
        <dbReference type="ARBA" id="ARBA00022989"/>
    </source>
</evidence>